<dbReference type="SUPFAM" id="SSF52540">
    <property type="entry name" value="P-loop containing nucleoside triphosphate hydrolases"/>
    <property type="match status" value="1"/>
</dbReference>
<gene>
    <name evidence="1" type="ORF">MBUL_01340</name>
</gene>
<name>A0A679ISJ1_9HYPH</name>
<sequence length="73" mass="7689">MIVFVEATSSLDGETDAAVMAVLSGTLMLIAHHLTNLAGTDVVHVLDEAWLIVSGPPDTVLPLTPWNQPPSIV</sequence>
<evidence type="ECO:0000313" key="1">
    <source>
        <dbReference type="EMBL" id="CAA2101760.1"/>
    </source>
</evidence>
<organism evidence="1">
    <name type="scientific">Methylobacterium bullatum</name>
    <dbReference type="NCBI Taxonomy" id="570505"/>
    <lineage>
        <taxon>Bacteria</taxon>
        <taxon>Pseudomonadati</taxon>
        <taxon>Pseudomonadota</taxon>
        <taxon>Alphaproteobacteria</taxon>
        <taxon>Hyphomicrobiales</taxon>
        <taxon>Methylobacteriaceae</taxon>
        <taxon>Methylobacterium</taxon>
    </lineage>
</organism>
<dbReference type="AlphaFoldDB" id="A0A679ISJ1"/>
<dbReference type="Gene3D" id="3.40.50.300">
    <property type="entry name" value="P-loop containing nucleotide triphosphate hydrolases"/>
    <property type="match status" value="1"/>
</dbReference>
<accession>A0A679ISJ1</accession>
<proteinExistence type="predicted"/>
<reference evidence="1" key="1">
    <citation type="submission" date="2019-12" db="EMBL/GenBank/DDBJ databases">
        <authorList>
            <person name="Cremers G."/>
        </authorList>
    </citation>
    <scope>NUCLEOTIDE SEQUENCE</scope>
    <source>
        <strain evidence="1">Mbul1</strain>
    </source>
</reference>
<dbReference type="InterPro" id="IPR027417">
    <property type="entry name" value="P-loop_NTPase"/>
</dbReference>
<protein>
    <submittedName>
        <fullName evidence="1">Uncharacterized protein</fullName>
    </submittedName>
</protein>
<dbReference type="EMBL" id="LR743504">
    <property type="protein sequence ID" value="CAA2101760.1"/>
    <property type="molecule type" value="Genomic_DNA"/>
</dbReference>